<feature type="region of interest" description="Disordered" evidence="1">
    <location>
        <begin position="519"/>
        <end position="543"/>
    </location>
</feature>
<evidence type="ECO:0000313" key="3">
    <source>
        <dbReference type="Proteomes" id="UP000295604"/>
    </source>
</evidence>
<accession>A0A4R8T8F9</accession>
<feature type="compositionally biased region" description="Gly residues" evidence="1">
    <location>
        <begin position="521"/>
        <end position="543"/>
    </location>
</feature>
<organism evidence="2 3">
    <name type="scientific">Colletotrichum sidae</name>
    <dbReference type="NCBI Taxonomy" id="1347389"/>
    <lineage>
        <taxon>Eukaryota</taxon>
        <taxon>Fungi</taxon>
        <taxon>Dikarya</taxon>
        <taxon>Ascomycota</taxon>
        <taxon>Pezizomycotina</taxon>
        <taxon>Sordariomycetes</taxon>
        <taxon>Hypocreomycetidae</taxon>
        <taxon>Glomerellales</taxon>
        <taxon>Glomerellaceae</taxon>
        <taxon>Colletotrichum</taxon>
        <taxon>Colletotrichum orbiculare species complex</taxon>
    </lineage>
</organism>
<protein>
    <submittedName>
        <fullName evidence="2">Uncharacterized protein</fullName>
    </submittedName>
</protein>
<dbReference type="AlphaFoldDB" id="A0A4R8T8F9"/>
<evidence type="ECO:0000256" key="1">
    <source>
        <dbReference type="SAM" id="MobiDB-lite"/>
    </source>
</evidence>
<evidence type="ECO:0000313" key="2">
    <source>
        <dbReference type="EMBL" id="TEA13015.1"/>
    </source>
</evidence>
<dbReference type="Proteomes" id="UP000295604">
    <property type="component" value="Unassembled WGS sequence"/>
</dbReference>
<gene>
    <name evidence="2" type="ORF">C8034_v005301</name>
</gene>
<keyword evidence="3" id="KW-1185">Reference proteome</keyword>
<sequence length="569" mass="64042">MESLPRELIDAILRQCVSLGPRNNVLELRLVCRAFDRFLKPYACRTVALEFTRLSKTSRRRPPDIDALQTIGYHCKSMYIDLMVLRDELEVEFLSTIFDRIPSMKDFVRTLQRDYCMSPTSFTTLEYLDILETILFNCCSVSSLRLNLPFQLVGHRCNAATMILANTFSAFSRRTEDSVPLRALVLENVSDQSIIDLWTNPSDVRAIMRAIVELEHLVLSFRRHEVEPPRVAFYGTCLWDLIRKAGGLQSLCLSGADDDRPPRGLKHTKSWNMTLDEWRARAVPSPQVALPYLTALELKRVEVTPELISGALRHFGTNLRELYVNEIYLKVERGLSLNEDGTDILWVGIPNKRPSLDDKWIAMMVRESCPNLQVCRASFLGYDMYTHDNLPISAPDEPDFDFDDPTKIGRTLAMRFVEVAMGFVQKNQPNGSPVCYLPALESNDHLLHQTKPRLRSFRVTEYDVNAYQLAVRNTTSRWQRSIDGVFPNCNNGTLEELHYIAETACQGMNEIQRQRDEHLGQGEGGADGAGDGGNGNGNGNGNGHVGAGGGGVGGGTLAENLLNYNFNED</sequence>
<proteinExistence type="predicted"/>
<reference evidence="2 3" key="1">
    <citation type="submission" date="2018-11" db="EMBL/GenBank/DDBJ databases">
        <title>Genome sequence and assembly of Colletotrichum sidae.</title>
        <authorList>
            <person name="Gan P."/>
            <person name="Shirasu K."/>
        </authorList>
    </citation>
    <scope>NUCLEOTIDE SEQUENCE [LARGE SCALE GENOMIC DNA]</scope>
    <source>
        <strain evidence="2 3">CBS 518.97</strain>
    </source>
</reference>
<name>A0A4R8T8F9_9PEZI</name>
<comment type="caution">
    <text evidence="2">The sequence shown here is derived from an EMBL/GenBank/DDBJ whole genome shotgun (WGS) entry which is preliminary data.</text>
</comment>
<dbReference type="EMBL" id="QAPF01000221">
    <property type="protein sequence ID" value="TEA13015.1"/>
    <property type="molecule type" value="Genomic_DNA"/>
</dbReference>